<dbReference type="Pfam" id="PF05400">
    <property type="entry name" value="FliT"/>
    <property type="match status" value="1"/>
</dbReference>
<dbReference type="NCBIfam" id="NF007836">
    <property type="entry name" value="PRK10548.1"/>
    <property type="match status" value="1"/>
</dbReference>
<accession>A0A9J6QPC7</accession>
<dbReference type="Gene3D" id="1.20.58.380">
    <property type="entry name" value="Flagellar protein flit"/>
    <property type="match status" value="1"/>
</dbReference>
<keyword evidence="6" id="KW-0969">Cilium</keyword>
<keyword evidence="6" id="KW-0282">Flagellum</keyword>
<reference evidence="6" key="1">
    <citation type="submission" date="2022-05" db="EMBL/GenBank/DDBJ databases">
        <title>Description of a novel species of Leclercia; Leclercia tamurae and the Proposal for a Novel Genus Silvania gen. nov. Containing Two Novel Species Silvania hatchlandensis sp. nov. and Silvania confinis sp. nov. Isolated from the Rhizosphere of Oak.</title>
        <authorList>
            <person name="Maddock D.W."/>
            <person name="Brady C.L."/>
            <person name="Denman S."/>
            <person name="Arnold D."/>
        </authorList>
    </citation>
    <scope>NUCLEOTIDE SEQUENCE</scope>
    <source>
        <strain evidence="6">H4N4</strain>
    </source>
</reference>
<dbReference type="InterPro" id="IPR008622">
    <property type="entry name" value="FliT"/>
</dbReference>
<evidence type="ECO:0000256" key="1">
    <source>
        <dbReference type="ARBA" id="ARBA00004514"/>
    </source>
</evidence>
<protein>
    <recommendedName>
        <fullName evidence="5">Flagellar protein FliT</fullName>
    </recommendedName>
</protein>
<dbReference type="EMBL" id="JAMGZJ010000077">
    <property type="protein sequence ID" value="MCU6670085.1"/>
    <property type="molecule type" value="Genomic_DNA"/>
</dbReference>
<dbReference type="AlphaFoldDB" id="A0A9J6QPC7"/>
<gene>
    <name evidence="6" type="primary">fliT</name>
    <name evidence="6" type="ORF">M8013_15170</name>
</gene>
<evidence type="ECO:0000256" key="5">
    <source>
        <dbReference type="ARBA" id="ARBA00093797"/>
    </source>
</evidence>
<name>A0A9J6QPC7_9ENTR</name>
<keyword evidence="4" id="KW-0143">Chaperone</keyword>
<comment type="subcellular location">
    <subcellularLocation>
        <location evidence="1">Cytoplasm</location>
        <location evidence="1">Cytosol</location>
    </subcellularLocation>
</comment>
<evidence type="ECO:0000256" key="2">
    <source>
        <dbReference type="ARBA" id="ARBA00022490"/>
    </source>
</evidence>
<proteinExistence type="predicted"/>
<sequence length="124" mass="13968">MNNPGTVLNNWHALHALSIAMLKLAHSGQWDELIEKEMEYVQLVEGIAQNPISACPPAQIEQARFILEKVLQNETELKGLLKTRMDDLRNLITQTGKQQSVTSTYGKLSGNILYPENLTRDPQL</sequence>
<evidence type="ECO:0000313" key="6">
    <source>
        <dbReference type="EMBL" id="MCU6670085.1"/>
    </source>
</evidence>
<evidence type="ECO:0000313" key="7">
    <source>
        <dbReference type="Proteomes" id="UP001061282"/>
    </source>
</evidence>
<evidence type="ECO:0000256" key="3">
    <source>
        <dbReference type="ARBA" id="ARBA00022795"/>
    </source>
</evidence>
<evidence type="ECO:0000256" key="4">
    <source>
        <dbReference type="ARBA" id="ARBA00023186"/>
    </source>
</evidence>
<organism evidence="6 7">
    <name type="scientific">Silvania confinis</name>
    <dbReference type="NCBI Taxonomy" id="2926470"/>
    <lineage>
        <taxon>Bacteria</taxon>
        <taxon>Pseudomonadati</taxon>
        <taxon>Pseudomonadota</taxon>
        <taxon>Gammaproteobacteria</taxon>
        <taxon>Enterobacterales</taxon>
        <taxon>Enterobacteriaceae</taxon>
        <taxon>Silvania</taxon>
    </lineage>
</organism>
<comment type="caution">
    <text evidence="6">The sequence shown here is derived from an EMBL/GenBank/DDBJ whole genome shotgun (WGS) entry which is preliminary data.</text>
</comment>
<dbReference type="Proteomes" id="UP001061282">
    <property type="component" value="Unassembled WGS sequence"/>
</dbReference>
<keyword evidence="3" id="KW-1005">Bacterial flagellum biogenesis</keyword>
<keyword evidence="6" id="KW-0966">Cell projection</keyword>
<dbReference type="GO" id="GO:0044781">
    <property type="term" value="P:bacterial-type flagellum organization"/>
    <property type="evidence" value="ECO:0007669"/>
    <property type="project" value="UniProtKB-KW"/>
</dbReference>
<dbReference type="RefSeq" id="WP_271268630.1">
    <property type="nucleotide sequence ID" value="NZ_JAMGZJ010000077.1"/>
</dbReference>
<keyword evidence="2" id="KW-0963">Cytoplasm</keyword>
<keyword evidence="7" id="KW-1185">Reference proteome</keyword>